<accession>A0A1H9PM72</accession>
<dbReference type="RefSeq" id="WP_177176947.1">
    <property type="nucleotide sequence ID" value="NZ_FOFG01000021.1"/>
</dbReference>
<dbReference type="InterPro" id="IPR002495">
    <property type="entry name" value="Glyco_trans_8"/>
</dbReference>
<dbReference type="AlphaFoldDB" id="A0A1H9PM72"/>
<dbReference type="CDD" id="cd04194">
    <property type="entry name" value="GT8_A4GalT_like"/>
    <property type="match status" value="1"/>
</dbReference>
<dbReference type="PANTHER" id="PTHR13778:SF47">
    <property type="entry name" value="LIPOPOLYSACCHARIDE 1,3-GALACTOSYLTRANSFERASE"/>
    <property type="match status" value="1"/>
</dbReference>
<dbReference type="Pfam" id="PF01501">
    <property type="entry name" value="Glyco_transf_8"/>
    <property type="match status" value="1"/>
</dbReference>
<gene>
    <name evidence="4" type="ORF">SAMN05216548_12125</name>
</gene>
<dbReference type="PANTHER" id="PTHR13778">
    <property type="entry name" value="GLYCOSYLTRANSFERASE 8 DOMAIN-CONTAINING PROTEIN"/>
    <property type="match status" value="1"/>
</dbReference>
<dbReference type="SUPFAM" id="SSF53448">
    <property type="entry name" value="Nucleotide-diphospho-sugar transferases"/>
    <property type="match status" value="1"/>
</dbReference>
<keyword evidence="5" id="KW-1185">Reference proteome</keyword>
<keyword evidence="2 4" id="KW-0808">Transferase</keyword>
<proteinExistence type="predicted"/>
<sequence>MTAGREHYLGCAVDSRFVELATAMLASVNANGQVPDVCVVVAAFGLSSRQKRLIRRYAGELGRKLQFVDVDSTCAELKGLQVSRDYSASIYGKVLLPGLIGKSAGRLVCLDSDMIVNHSLAHLFTMPMDGHPLAAVRDHIDPEQLARRSRAPDPNYFNAGLMVIELQPWIEQRISDRTFAVLRSGARPLFWPEQDALNEVLGPDWKRLERAWNFYYGGGSEHLVFEDYQAAHIVHFTGTPKPNSPACRHPAGTFYRHHARRPKRQGPAWVERALEQLRAWRPKSPT</sequence>
<evidence type="ECO:0000256" key="1">
    <source>
        <dbReference type="ARBA" id="ARBA00022676"/>
    </source>
</evidence>
<dbReference type="GO" id="GO:0046872">
    <property type="term" value="F:metal ion binding"/>
    <property type="evidence" value="ECO:0007669"/>
    <property type="project" value="UniProtKB-KW"/>
</dbReference>
<dbReference type="STRING" id="1855383.SAMN05216548_12125"/>
<dbReference type="Proteomes" id="UP000199647">
    <property type="component" value="Unassembled WGS sequence"/>
</dbReference>
<protein>
    <submittedName>
        <fullName evidence="4">Lipopolysaccharide biosynthesis protein, LPS:glycosyltransferase</fullName>
    </submittedName>
</protein>
<evidence type="ECO:0000313" key="5">
    <source>
        <dbReference type="Proteomes" id="UP000199647"/>
    </source>
</evidence>
<organism evidence="4 5">
    <name type="scientific">Faunimonas pinastri</name>
    <dbReference type="NCBI Taxonomy" id="1855383"/>
    <lineage>
        <taxon>Bacteria</taxon>
        <taxon>Pseudomonadati</taxon>
        <taxon>Pseudomonadota</taxon>
        <taxon>Alphaproteobacteria</taxon>
        <taxon>Hyphomicrobiales</taxon>
        <taxon>Afifellaceae</taxon>
        <taxon>Faunimonas</taxon>
    </lineage>
</organism>
<dbReference type="Gene3D" id="3.90.550.10">
    <property type="entry name" value="Spore Coat Polysaccharide Biosynthesis Protein SpsA, Chain A"/>
    <property type="match status" value="1"/>
</dbReference>
<dbReference type="GO" id="GO:0016757">
    <property type="term" value="F:glycosyltransferase activity"/>
    <property type="evidence" value="ECO:0007669"/>
    <property type="project" value="UniProtKB-KW"/>
</dbReference>
<dbReference type="EMBL" id="FOFG01000021">
    <property type="protein sequence ID" value="SER49190.1"/>
    <property type="molecule type" value="Genomic_DNA"/>
</dbReference>
<evidence type="ECO:0000256" key="3">
    <source>
        <dbReference type="ARBA" id="ARBA00022723"/>
    </source>
</evidence>
<evidence type="ECO:0000256" key="2">
    <source>
        <dbReference type="ARBA" id="ARBA00022679"/>
    </source>
</evidence>
<keyword evidence="1" id="KW-0328">Glycosyltransferase</keyword>
<dbReference type="InterPro" id="IPR029044">
    <property type="entry name" value="Nucleotide-diphossugar_trans"/>
</dbReference>
<dbReference type="InterPro" id="IPR050748">
    <property type="entry name" value="Glycosyltrans_8_dom-fam"/>
</dbReference>
<evidence type="ECO:0000313" key="4">
    <source>
        <dbReference type="EMBL" id="SER49190.1"/>
    </source>
</evidence>
<keyword evidence="3" id="KW-0479">Metal-binding</keyword>
<reference evidence="4 5" key="1">
    <citation type="submission" date="2016-10" db="EMBL/GenBank/DDBJ databases">
        <authorList>
            <person name="de Groot N.N."/>
        </authorList>
    </citation>
    <scope>NUCLEOTIDE SEQUENCE [LARGE SCALE GENOMIC DNA]</scope>
    <source>
        <strain evidence="4 5">A52C2</strain>
    </source>
</reference>
<name>A0A1H9PM72_9HYPH</name>